<gene>
    <name evidence="1" type="ORF">OLEA9_A015300</name>
</gene>
<dbReference type="InterPro" id="IPR012337">
    <property type="entry name" value="RNaseH-like_sf"/>
</dbReference>
<reference evidence="1 2" key="1">
    <citation type="submission" date="2019-12" db="EMBL/GenBank/DDBJ databases">
        <authorList>
            <person name="Alioto T."/>
            <person name="Alioto T."/>
            <person name="Gomez Garrido J."/>
        </authorList>
    </citation>
    <scope>NUCLEOTIDE SEQUENCE [LARGE SCALE GENOMIC DNA]</scope>
</reference>
<accession>A0A8S0Q475</accession>
<dbReference type="InterPro" id="IPR036397">
    <property type="entry name" value="RNaseH_sf"/>
</dbReference>
<dbReference type="GO" id="GO:0003676">
    <property type="term" value="F:nucleic acid binding"/>
    <property type="evidence" value="ECO:0007669"/>
    <property type="project" value="InterPro"/>
</dbReference>
<dbReference type="InterPro" id="IPR044730">
    <property type="entry name" value="RNase_H-like_dom_plant"/>
</dbReference>
<organism evidence="1 2">
    <name type="scientific">Olea europaea subsp. europaea</name>
    <dbReference type="NCBI Taxonomy" id="158383"/>
    <lineage>
        <taxon>Eukaryota</taxon>
        <taxon>Viridiplantae</taxon>
        <taxon>Streptophyta</taxon>
        <taxon>Embryophyta</taxon>
        <taxon>Tracheophyta</taxon>
        <taxon>Spermatophyta</taxon>
        <taxon>Magnoliopsida</taxon>
        <taxon>eudicotyledons</taxon>
        <taxon>Gunneridae</taxon>
        <taxon>Pentapetalae</taxon>
        <taxon>asterids</taxon>
        <taxon>lamiids</taxon>
        <taxon>Lamiales</taxon>
        <taxon>Oleaceae</taxon>
        <taxon>Oleeae</taxon>
        <taxon>Olea</taxon>
    </lineage>
</organism>
<protein>
    <submittedName>
        <fullName evidence="1">Ribonuclease h</fullName>
    </submittedName>
</protein>
<evidence type="ECO:0000313" key="2">
    <source>
        <dbReference type="Proteomes" id="UP000594638"/>
    </source>
</evidence>
<dbReference type="AlphaFoldDB" id="A0A8S0Q475"/>
<dbReference type="Proteomes" id="UP000594638">
    <property type="component" value="Unassembled WGS sequence"/>
</dbReference>
<keyword evidence="2" id="KW-1185">Reference proteome</keyword>
<dbReference type="Gramene" id="OE9A015300T1">
    <property type="protein sequence ID" value="OE9A015300C1"/>
    <property type="gene ID" value="OE9A015300"/>
</dbReference>
<dbReference type="Gene3D" id="3.30.420.10">
    <property type="entry name" value="Ribonuclease H-like superfamily/Ribonuclease H"/>
    <property type="match status" value="1"/>
</dbReference>
<sequence>MVVPQLVSWKRPGSGTMKLNVDGGSNGNSDALGGGGLIQDSRGKLIFGFVHYYGVATNIVVEFHILKNGLAMCKEQGFWGGIRFYTDGEMSTGWKMHFRVFVGGYMCLD</sequence>
<dbReference type="PANTHER" id="PTHR47723:SF19">
    <property type="entry name" value="POLYNUCLEOTIDYL TRANSFERASE, RIBONUCLEASE H-LIKE SUPERFAMILY PROTEIN"/>
    <property type="match status" value="1"/>
</dbReference>
<dbReference type="PANTHER" id="PTHR47723">
    <property type="entry name" value="OS05G0353850 PROTEIN"/>
    <property type="match status" value="1"/>
</dbReference>
<name>A0A8S0Q475_OLEEU</name>
<dbReference type="CDD" id="cd06222">
    <property type="entry name" value="RNase_H_like"/>
    <property type="match status" value="1"/>
</dbReference>
<comment type="caution">
    <text evidence="1">The sequence shown here is derived from an EMBL/GenBank/DDBJ whole genome shotgun (WGS) entry which is preliminary data.</text>
</comment>
<dbReference type="OrthoDB" id="895680at2759"/>
<dbReference type="InterPro" id="IPR053151">
    <property type="entry name" value="RNase_H-like"/>
</dbReference>
<dbReference type="EMBL" id="CACTIH010000480">
    <property type="protein sequence ID" value="CAA2960996.1"/>
    <property type="molecule type" value="Genomic_DNA"/>
</dbReference>
<proteinExistence type="predicted"/>
<dbReference type="SUPFAM" id="SSF53098">
    <property type="entry name" value="Ribonuclease H-like"/>
    <property type="match status" value="1"/>
</dbReference>
<evidence type="ECO:0000313" key="1">
    <source>
        <dbReference type="EMBL" id="CAA2960996.1"/>
    </source>
</evidence>